<dbReference type="GO" id="GO:0004650">
    <property type="term" value="F:polygalacturonase activity"/>
    <property type="evidence" value="ECO:0007669"/>
    <property type="project" value="InterPro"/>
</dbReference>
<keyword evidence="6 8" id="KW-0326">Glycosidase</keyword>
<evidence type="ECO:0000256" key="7">
    <source>
        <dbReference type="ARBA" id="ARBA00023316"/>
    </source>
</evidence>
<dbReference type="Proteomes" id="UP000257109">
    <property type="component" value="Unassembled WGS sequence"/>
</dbReference>
<evidence type="ECO:0000256" key="2">
    <source>
        <dbReference type="ARBA" id="ARBA00008834"/>
    </source>
</evidence>
<dbReference type="InterPro" id="IPR011050">
    <property type="entry name" value="Pectin_lyase_fold/virulence"/>
</dbReference>
<dbReference type="Pfam" id="PF00295">
    <property type="entry name" value="Glyco_hydro_28"/>
    <property type="match status" value="2"/>
</dbReference>
<protein>
    <submittedName>
        <fullName evidence="9">Polygalacturonase</fullName>
    </submittedName>
</protein>
<sequence>YLVTEFSTWMMQAIRFQSCNDLSVSDLSITNSPQAHIRLNDCVGAQLSHINISSPGDSPNTDGIGISSSKNIFIEDSIIESGDDCIAIIGDSSYINVTRIACGPGHGISFTNTSNGARIKTWPGGSGYAKKITFEEITLIQVYNPIIIDQTYSDNLRNGAVNVSEVTYRGFQGTSADGRAIVLNCDPLGCSNIVLDNINIVSSQPTMPAYCFCSYVDGTATSTIPKCFGLR</sequence>
<dbReference type="InterPro" id="IPR000743">
    <property type="entry name" value="Glyco_hydro_28"/>
</dbReference>
<evidence type="ECO:0000256" key="5">
    <source>
        <dbReference type="ARBA" id="ARBA00022801"/>
    </source>
</evidence>
<dbReference type="STRING" id="157652.A0A371FIH9"/>
<dbReference type="InterPro" id="IPR012334">
    <property type="entry name" value="Pectin_lyas_fold"/>
</dbReference>
<evidence type="ECO:0000313" key="10">
    <source>
        <dbReference type="Proteomes" id="UP000257109"/>
    </source>
</evidence>
<dbReference type="Gene3D" id="2.160.20.10">
    <property type="entry name" value="Single-stranded right-handed beta-helix, Pectin lyase-like"/>
    <property type="match status" value="1"/>
</dbReference>
<feature type="non-terminal residue" evidence="9">
    <location>
        <position position="1"/>
    </location>
</feature>
<gene>
    <name evidence="9" type="ORF">CR513_41720</name>
</gene>
<reference evidence="9" key="1">
    <citation type="submission" date="2018-05" db="EMBL/GenBank/DDBJ databases">
        <title>Draft genome of Mucuna pruriens seed.</title>
        <authorList>
            <person name="Nnadi N.E."/>
            <person name="Vos R."/>
            <person name="Hasami M.H."/>
            <person name="Devisetty U.K."/>
            <person name="Aguiy J.C."/>
        </authorList>
    </citation>
    <scope>NUCLEOTIDE SEQUENCE [LARGE SCALE GENOMIC DNA]</scope>
    <source>
        <strain evidence="9">JCA_2017</strain>
    </source>
</reference>
<organism evidence="9 10">
    <name type="scientific">Mucuna pruriens</name>
    <name type="common">Velvet bean</name>
    <name type="synonym">Dolichos pruriens</name>
    <dbReference type="NCBI Taxonomy" id="157652"/>
    <lineage>
        <taxon>Eukaryota</taxon>
        <taxon>Viridiplantae</taxon>
        <taxon>Streptophyta</taxon>
        <taxon>Embryophyta</taxon>
        <taxon>Tracheophyta</taxon>
        <taxon>Spermatophyta</taxon>
        <taxon>Magnoliopsida</taxon>
        <taxon>eudicotyledons</taxon>
        <taxon>Gunneridae</taxon>
        <taxon>Pentapetalae</taxon>
        <taxon>rosids</taxon>
        <taxon>fabids</taxon>
        <taxon>Fabales</taxon>
        <taxon>Fabaceae</taxon>
        <taxon>Papilionoideae</taxon>
        <taxon>50 kb inversion clade</taxon>
        <taxon>NPAAA clade</taxon>
        <taxon>indigoferoid/millettioid clade</taxon>
        <taxon>Phaseoleae</taxon>
        <taxon>Mucuna</taxon>
    </lineage>
</organism>
<keyword evidence="7" id="KW-0961">Cell wall biogenesis/degradation</keyword>
<dbReference type="GO" id="GO:0071555">
    <property type="term" value="P:cell wall organization"/>
    <property type="evidence" value="ECO:0007669"/>
    <property type="project" value="UniProtKB-KW"/>
</dbReference>
<dbReference type="PANTHER" id="PTHR31375">
    <property type="match status" value="1"/>
</dbReference>
<accession>A0A371FIH9</accession>
<comment type="similarity">
    <text evidence="2 8">Belongs to the glycosyl hydrolase 28 family.</text>
</comment>
<comment type="caution">
    <text evidence="9">The sequence shown here is derived from an EMBL/GenBank/DDBJ whole genome shotgun (WGS) entry which is preliminary data.</text>
</comment>
<comment type="subcellular location">
    <subcellularLocation>
        <location evidence="1">Secreted</location>
        <location evidence="1">Cell wall</location>
    </subcellularLocation>
</comment>
<evidence type="ECO:0000256" key="6">
    <source>
        <dbReference type="ARBA" id="ARBA00023295"/>
    </source>
</evidence>
<evidence type="ECO:0000256" key="3">
    <source>
        <dbReference type="ARBA" id="ARBA00022512"/>
    </source>
</evidence>
<dbReference type="EMBL" id="QJKJ01008978">
    <property type="protein sequence ID" value="RDX78061.1"/>
    <property type="molecule type" value="Genomic_DNA"/>
</dbReference>
<dbReference type="AlphaFoldDB" id="A0A371FIH9"/>
<dbReference type="GO" id="GO:0005975">
    <property type="term" value="P:carbohydrate metabolic process"/>
    <property type="evidence" value="ECO:0007669"/>
    <property type="project" value="InterPro"/>
</dbReference>
<evidence type="ECO:0000256" key="8">
    <source>
        <dbReference type="RuleBase" id="RU361169"/>
    </source>
</evidence>
<proteinExistence type="inferred from homology"/>
<evidence type="ECO:0000256" key="4">
    <source>
        <dbReference type="ARBA" id="ARBA00022525"/>
    </source>
</evidence>
<keyword evidence="3" id="KW-0134">Cell wall</keyword>
<keyword evidence="4" id="KW-0964">Secreted</keyword>
<dbReference type="OrthoDB" id="187139at2759"/>
<dbReference type="SUPFAM" id="SSF51126">
    <property type="entry name" value="Pectin lyase-like"/>
    <property type="match status" value="1"/>
</dbReference>
<evidence type="ECO:0000313" key="9">
    <source>
        <dbReference type="EMBL" id="RDX78061.1"/>
    </source>
</evidence>
<keyword evidence="10" id="KW-1185">Reference proteome</keyword>
<evidence type="ECO:0000256" key="1">
    <source>
        <dbReference type="ARBA" id="ARBA00004191"/>
    </source>
</evidence>
<name>A0A371FIH9_MUCPR</name>
<keyword evidence="5 8" id="KW-0378">Hydrolase</keyword>